<dbReference type="CDD" id="cd17929">
    <property type="entry name" value="DEXHc_priA"/>
    <property type="match status" value="1"/>
</dbReference>
<dbReference type="NCBIfam" id="TIGR00595">
    <property type="entry name" value="priA"/>
    <property type="match status" value="1"/>
</dbReference>
<dbReference type="GO" id="GO:0003677">
    <property type="term" value="F:DNA binding"/>
    <property type="evidence" value="ECO:0007669"/>
    <property type="project" value="UniProtKB-UniRule"/>
</dbReference>
<keyword evidence="9 12" id="KW-0238">DNA-binding</keyword>
<dbReference type="GO" id="GO:1990077">
    <property type="term" value="C:primosome complex"/>
    <property type="evidence" value="ECO:0007669"/>
    <property type="project" value="UniProtKB-UniRule"/>
</dbReference>
<dbReference type="RefSeq" id="WP_073297304.1">
    <property type="nucleotide sequence ID" value="NZ_FQUF01000013.1"/>
</dbReference>
<dbReference type="InterPro" id="IPR027417">
    <property type="entry name" value="P-loop_NTPase"/>
</dbReference>
<dbReference type="GO" id="GO:0008270">
    <property type="term" value="F:zinc ion binding"/>
    <property type="evidence" value="ECO:0007669"/>
    <property type="project" value="UniProtKB-UniRule"/>
</dbReference>
<dbReference type="SUPFAM" id="SSF52540">
    <property type="entry name" value="P-loop containing nucleoside triphosphate hydrolases"/>
    <property type="match status" value="2"/>
</dbReference>
<feature type="binding site" evidence="12">
    <location>
        <position position="524"/>
    </location>
    <ligand>
        <name>Zn(2+)</name>
        <dbReference type="ChEBI" id="CHEBI:29105"/>
        <label>2</label>
    </ligand>
</feature>
<proteinExistence type="inferred from homology"/>
<accession>A0A1M4VW46</accession>
<comment type="catalytic activity">
    <reaction evidence="12">
        <text>Couples ATP hydrolysis with the unwinding of duplex DNA by translocating in the 3'-5' direction.</text>
        <dbReference type="EC" id="5.6.2.4"/>
    </reaction>
</comment>
<dbReference type="GO" id="GO:0006310">
    <property type="term" value="P:DNA recombination"/>
    <property type="evidence" value="ECO:0007669"/>
    <property type="project" value="InterPro"/>
</dbReference>
<feature type="binding site" evidence="12">
    <location>
        <position position="555"/>
    </location>
    <ligand>
        <name>Zn(2+)</name>
        <dbReference type="ChEBI" id="CHEBI:29105"/>
        <label>1</label>
    </ligand>
</feature>
<evidence type="ECO:0000259" key="13">
    <source>
        <dbReference type="PROSITE" id="PS51192"/>
    </source>
</evidence>
<keyword evidence="2 12" id="KW-0235">DNA replication</keyword>
<dbReference type="InterPro" id="IPR041236">
    <property type="entry name" value="PriA_C"/>
</dbReference>
<dbReference type="InterPro" id="IPR001650">
    <property type="entry name" value="Helicase_C-like"/>
</dbReference>
<keyword evidence="16" id="KW-1185">Reference proteome</keyword>
<dbReference type="GO" id="GO:0005524">
    <property type="term" value="F:ATP binding"/>
    <property type="evidence" value="ECO:0007669"/>
    <property type="project" value="UniProtKB-UniRule"/>
</dbReference>
<evidence type="ECO:0000259" key="14">
    <source>
        <dbReference type="PROSITE" id="PS51194"/>
    </source>
</evidence>
<dbReference type="EC" id="5.6.2.4" evidence="12"/>
<keyword evidence="1 12" id="KW-0639">Primosome</keyword>
<evidence type="ECO:0000256" key="4">
    <source>
        <dbReference type="ARBA" id="ARBA00022741"/>
    </source>
</evidence>
<dbReference type="Pfam" id="PF00271">
    <property type="entry name" value="Helicase_C"/>
    <property type="match status" value="1"/>
</dbReference>
<dbReference type="InterPro" id="IPR041222">
    <property type="entry name" value="PriA_3primeBD"/>
</dbReference>
<evidence type="ECO:0000256" key="7">
    <source>
        <dbReference type="ARBA" id="ARBA00022833"/>
    </source>
</evidence>
<comment type="subunit">
    <text evidence="12">Component of the replication restart primosome.</text>
</comment>
<dbReference type="Gene3D" id="3.40.50.300">
    <property type="entry name" value="P-loop containing nucleotide triphosphate hydrolases"/>
    <property type="match status" value="2"/>
</dbReference>
<dbReference type="SMART" id="SM00487">
    <property type="entry name" value="DEXDc"/>
    <property type="match status" value="1"/>
</dbReference>
<dbReference type="Proteomes" id="UP000184128">
    <property type="component" value="Unassembled WGS sequence"/>
</dbReference>
<name>A0A1M4VW46_9LACT</name>
<feature type="binding site" evidence="12">
    <location>
        <position position="539"/>
    </location>
    <ligand>
        <name>Zn(2+)</name>
        <dbReference type="ChEBI" id="CHEBI:29105"/>
        <label>2</label>
    </ligand>
</feature>
<evidence type="ECO:0000256" key="9">
    <source>
        <dbReference type="ARBA" id="ARBA00023125"/>
    </source>
</evidence>
<dbReference type="GO" id="GO:0016887">
    <property type="term" value="F:ATP hydrolysis activity"/>
    <property type="evidence" value="ECO:0007669"/>
    <property type="project" value="RHEA"/>
</dbReference>
<dbReference type="SMART" id="SM00490">
    <property type="entry name" value="HELICc"/>
    <property type="match status" value="1"/>
</dbReference>
<dbReference type="InterPro" id="IPR011545">
    <property type="entry name" value="DEAD/DEAH_box_helicase_dom"/>
</dbReference>
<evidence type="ECO:0000256" key="6">
    <source>
        <dbReference type="ARBA" id="ARBA00022806"/>
    </source>
</evidence>
<keyword evidence="10 12" id="KW-0413">Isomerase</keyword>
<keyword evidence="3 12" id="KW-0479">Metal-binding</keyword>
<dbReference type="Pfam" id="PF18074">
    <property type="entry name" value="PriA_C"/>
    <property type="match status" value="1"/>
</dbReference>
<reference evidence="15 16" key="1">
    <citation type="submission" date="2016-11" db="EMBL/GenBank/DDBJ databases">
        <authorList>
            <person name="Jaros S."/>
            <person name="Januszkiewicz K."/>
            <person name="Wedrychowicz H."/>
        </authorList>
    </citation>
    <scope>NUCLEOTIDE SEQUENCE [LARGE SCALE GENOMIC DNA]</scope>
    <source>
        <strain evidence="15 16">DSM 15692</strain>
    </source>
</reference>
<feature type="binding site" evidence="12">
    <location>
        <position position="542"/>
    </location>
    <ligand>
        <name>Zn(2+)</name>
        <dbReference type="ChEBI" id="CHEBI:29105"/>
        <label>2</label>
    </ligand>
</feature>
<gene>
    <name evidence="12" type="primary">priA</name>
    <name evidence="15" type="ORF">SAMN02745249_01019</name>
</gene>
<evidence type="ECO:0000256" key="12">
    <source>
        <dbReference type="HAMAP-Rule" id="MF_00983"/>
    </source>
</evidence>
<dbReference type="HAMAP" id="MF_00983">
    <property type="entry name" value="PriA"/>
    <property type="match status" value="1"/>
</dbReference>
<feature type="domain" description="Helicase C-terminal" evidence="14">
    <location>
        <begin position="547"/>
        <end position="701"/>
    </location>
</feature>
<dbReference type="Pfam" id="PF18319">
    <property type="entry name" value="Zn_ribbon_PriA"/>
    <property type="match status" value="1"/>
</dbReference>
<comment type="catalytic activity">
    <reaction evidence="11 12">
        <text>ATP + H2O = ADP + phosphate + H(+)</text>
        <dbReference type="Rhea" id="RHEA:13065"/>
        <dbReference type="ChEBI" id="CHEBI:15377"/>
        <dbReference type="ChEBI" id="CHEBI:15378"/>
        <dbReference type="ChEBI" id="CHEBI:30616"/>
        <dbReference type="ChEBI" id="CHEBI:43474"/>
        <dbReference type="ChEBI" id="CHEBI:456216"/>
        <dbReference type="EC" id="5.6.2.4"/>
    </reaction>
</comment>
<dbReference type="AlphaFoldDB" id="A0A1M4VW46"/>
<dbReference type="InterPro" id="IPR042115">
    <property type="entry name" value="PriA_3primeBD_sf"/>
</dbReference>
<dbReference type="CDD" id="cd18804">
    <property type="entry name" value="SF2_C_priA"/>
    <property type="match status" value="1"/>
</dbReference>
<dbReference type="EMBL" id="FQUF01000013">
    <property type="protein sequence ID" value="SHE72952.1"/>
    <property type="molecule type" value="Genomic_DNA"/>
</dbReference>
<dbReference type="NCBIfam" id="NF004066">
    <property type="entry name" value="PRK05580.1-3"/>
    <property type="match status" value="1"/>
</dbReference>
<evidence type="ECO:0000256" key="8">
    <source>
        <dbReference type="ARBA" id="ARBA00022840"/>
    </source>
</evidence>
<keyword evidence="8 12" id="KW-0067">ATP-binding</keyword>
<comment type="cofactor">
    <cofactor evidence="12">
        <name>Zn(2+)</name>
        <dbReference type="ChEBI" id="CHEBI:29105"/>
    </cofactor>
    <text evidence="12">Binds 2 zinc ions per subunit.</text>
</comment>
<evidence type="ECO:0000256" key="3">
    <source>
        <dbReference type="ARBA" id="ARBA00022723"/>
    </source>
</evidence>
<dbReference type="FunFam" id="3.40.1440.60:FF:000001">
    <property type="entry name" value="Primosomal protein N"/>
    <property type="match status" value="1"/>
</dbReference>
<dbReference type="GO" id="GO:0043138">
    <property type="term" value="F:3'-5' DNA helicase activity"/>
    <property type="evidence" value="ECO:0007669"/>
    <property type="project" value="UniProtKB-EC"/>
</dbReference>
<sequence>MQEIADVIVDVPTLQTNIPYEFKIPKKFQEDITIGMRVIVPFGKGDRRVQGFITKLKDEQSFDGELKEILELMDLEPVLNQELIHLGEWMAQTTYSFRISCYQTMLPAVLRARYQKIVKLMDKEIADSELFDIFQGKNWLSWEDVEERDLTSKMLKLKKEGKIEVNYLVDDKANKKTKKVIYRKLPINQLKEIYDKISNRAHRQKQLIERLLLLADDEKIEQKTLKHTYEIDTPVINRGVEEGWCEVKEVEVYRDPYEKSDFQHTEPLKLNQEQQVAYDKINGTIQKDKHEVFLLEGVTGSGKTEVYLQSIAEVLEKDQGALVLVPEIALTPQMVHRFKGRFGELVAVLHSGLSDGEKYDEWRKIEKGEAKVVVGARSSVFAPLENIGIIIIDEEHETTYKQSDSPRYHARDVAIWRAKEHHCPVVLGSATPSLESRARASKEVYTLLELKERVNRQALPSVEIIDMREEMKEGNSSLFSKPLKEALVKRLANKEQSVLMLNRRGYSSFLMCRDCGFVLKCPNCDISQTLHMDTHSMKCHYCGHEEAIPKICPSCHSSKIRYFGTGTQKIEEELNKLLPEANIIRMDVDTTRRKGAHERLLQKFGNQEADILLGTQMIAKGLDFPNVTFVGVLNADTALGLPDFRSAEKTFQLLTQVSGRAGRGEINGDVVIQTYNPEHYAIQLAQNHDYATFYLREMKYRHLSDYSPYYFLTSIQVSHENEVTAAKRIQQVAEFINPYLSEQAIILGPTPRFVARTHNKYHFQLIIKYKNEKGLNEGLHKLLNSTQKEQAQGLTIKIDPQPNQFL</sequence>
<evidence type="ECO:0000256" key="1">
    <source>
        <dbReference type="ARBA" id="ARBA00022515"/>
    </source>
</evidence>
<dbReference type="InterPro" id="IPR040498">
    <property type="entry name" value="PriA_CRR"/>
</dbReference>
<dbReference type="GO" id="GO:0006269">
    <property type="term" value="P:DNA replication, synthesis of primer"/>
    <property type="evidence" value="ECO:0007669"/>
    <property type="project" value="UniProtKB-KW"/>
</dbReference>
<keyword evidence="4 12" id="KW-0547">Nucleotide-binding</keyword>
<evidence type="ECO:0000256" key="10">
    <source>
        <dbReference type="ARBA" id="ARBA00023235"/>
    </source>
</evidence>
<dbReference type="GO" id="GO:0006302">
    <property type="term" value="P:double-strand break repair"/>
    <property type="evidence" value="ECO:0007669"/>
    <property type="project" value="InterPro"/>
</dbReference>
<dbReference type="PANTHER" id="PTHR30580">
    <property type="entry name" value="PRIMOSOMAL PROTEIN N"/>
    <property type="match status" value="1"/>
</dbReference>
<feature type="domain" description="Helicase ATP-binding" evidence="13">
    <location>
        <begin position="284"/>
        <end position="450"/>
    </location>
</feature>
<keyword evidence="7 12" id="KW-0862">Zinc</keyword>
<comment type="function">
    <text evidence="12">Initiates the restart of stalled replication forks, which reloads the replicative helicase on sites other than the origin of replication. Recognizes and binds to abandoned replication forks and remodels them to uncover a helicase loading site. Promotes assembly of the primosome at these replication forks.</text>
</comment>
<dbReference type="InterPro" id="IPR014001">
    <property type="entry name" value="Helicase_ATP-bd"/>
</dbReference>
<feature type="binding site" evidence="12">
    <location>
        <position position="512"/>
    </location>
    <ligand>
        <name>Zn(2+)</name>
        <dbReference type="ChEBI" id="CHEBI:29105"/>
        <label>1</label>
    </ligand>
</feature>
<keyword evidence="6 12" id="KW-0347">Helicase</keyword>
<comment type="similarity">
    <text evidence="12">Belongs to the helicase family. PriA subfamily.</text>
</comment>
<keyword evidence="5 12" id="KW-0378">Hydrolase</keyword>
<feature type="binding site" evidence="12">
    <location>
        <position position="552"/>
    </location>
    <ligand>
        <name>Zn(2+)</name>
        <dbReference type="ChEBI" id="CHEBI:29105"/>
        <label>1</label>
    </ligand>
</feature>
<dbReference type="OrthoDB" id="9759544at2"/>
<evidence type="ECO:0000313" key="15">
    <source>
        <dbReference type="EMBL" id="SHE72952.1"/>
    </source>
</evidence>
<dbReference type="PANTHER" id="PTHR30580:SF0">
    <property type="entry name" value="PRIMOSOMAL PROTEIN N"/>
    <property type="match status" value="1"/>
</dbReference>
<organism evidence="15 16">
    <name type="scientific">Atopostipes suicloacalis DSM 15692</name>
    <dbReference type="NCBI Taxonomy" id="1121025"/>
    <lineage>
        <taxon>Bacteria</taxon>
        <taxon>Bacillati</taxon>
        <taxon>Bacillota</taxon>
        <taxon>Bacilli</taxon>
        <taxon>Lactobacillales</taxon>
        <taxon>Carnobacteriaceae</taxon>
        <taxon>Atopostipes</taxon>
    </lineage>
</organism>
<feature type="binding site" evidence="12">
    <location>
        <position position="515"/>
    </location>
    <ligand>
        <name>Zn(2+)</name>
        <dbReference type="ChEBI" id="CHEBI:29105"/>
        <label>1</label>
    </ligand>
</feature>
<feature type="binding site" evidence="12">
    <location>
        <position position="521"/>
    </location>
    <ligand>
        <name>Zn(2+)</name>
        <dbReference type="ChEBI" id="CHEBI:29105"/>
        <label>2</label>
    </ligand>
</feature>
<dbReference type="PROSITE" id="PS51194">
    <property type="entry name" value="HELICASE_CTER"/>
    <property type="match status" value="1"/>
</dbReference>
<evidence type="ECO:0000256" key="2">
    <source>
        <dbReference type="ARBA" id="ARBA00022705"/>
    </source>
</evidence>
<dbReference type="Gene3D" id="3.40.1440.60">
    <property type="entry name" value="PriA, 3(prime) DNA-binding domain"/>
    <property type="match status" value="1"/>
</dbReference>
<evidence type="ECO:0000313" key="16">
    <source>
        <dbReference type="Proteomes" id="UP000184128"/>
    </source>
</evidence>
<dbReference type="PROSITE" id="PS51192">
    <property type="entry name" value="HELICASE_ATP_BIND_1"/>
    <property type="match status" value="1"/>
</dbReference>
<dbReference type="Pfam" id="PF00270">
    <property type="entry name" value="DEAD"/>
    <property type="match status" value="1"/>
</dbReference>
<dbReference type="InterPro" id="IPR005259">
    <property type="entry name" value="PriA"/>
</dbReference>
<dbReference type="FunFam" id="3.40.50.300:FF:000489">
    <property type="entry name" value="Primosome assembly protein PriA"/>
    <property type="match status" value="1"/>
</dbReference>
<dbReference type="GO" id="GO:0006270">
    <property type="term" value="P:DNA replication initiation"/>
    <property type="evidence" value="ECO:0007669"/>
    <property type="project" value="TreeGrafter"/>
</dbReference>
<dbReference type="STRING" id="1121025.SAMN02745249_01019"/>
<evidence type="ECO:0000256" key="5">
    <source>
        <dbReference type="ARBA" id="ARBA00022801"/>
    </source>
</evidence>
<dbReference type="Pfam" id="PF17764">
    <property type="entry name" value="PriA_3primeBD"/>
    <property type="match status" value="1"/>
</dbReference>
<evidence type="ECO:0000256" key="11">
    <source>
        <dbReference type="ARBA" id="ARBA00048988"/>
    </source>
</evidence>
<protein>
    <recommendedName>
        <fullName evidence="12">Replication restart protein PriA</fullName>
    </recommendedName>
    <alternativeName>
        <fullName evidence="12">ATP-dependent DNA helicase PriA</fullName>
        <ecNumber evidence="12">5.6.2.4</ecNumber>
    </alternativeName>
    <alternativeName>
        <fullName evidence="12">DNA 3'-5' helicase PriA</fullName>
    </alternativeName>
</protein>